<gene>
    <name evidence="1" type="ORF">RHODGE_RHODGE_03332</name>
</gene>
<name>A0A3S4DGY4_9BRAD</name>
<keyword evidence="2" id="KW-1185">Reference proteome</keyword>
<organism evidence="1 2">
    <name type="scientific">Rhodoplanes serenus</name>
    <dbReference type="NCBI Taxonomy" id="200615"/>
    <lineage>
        <taxon>Bacteria</taxon>
        <taxon>Pseudomonadati</taxon>
        <taxon>Pseudomonadota</taxon>
        <taxon>Alphaproteobacteria</taxon>
        <taxon>Hyphomicrobiales</taxon>
        <taxon>Nitrobacteraceae</taxon>
        <taxon>Rhodoplanes</taxon>
    </lineage>
</organism>
<dbReference type="RefSeq" id="WP_129610085.1">
    <property type="nucleotide sequence ID" value="NZ_UWOC01000161.1"/>
</dbReference>
<proteinExistence type="predicted"/>
<sequence length="179" mass="18565">MTMRLKLVRRPGLRMRVLPTLRANVSGGNGISVAFANGAYAVSIADGFLPRFGALGSEIIAADTVDEVVAIFKLYTRRVRVLTSSAVTISADDDIVVINRGAGGDVSVALPPVSSATGREKIVYRWDAYGGTVSFSPHGSEAVNGRSGAWSLQSLAGPGGGGAIHIIPVTALSGWLIKS</sequence>
<comment type="caution">
    <text evidence="1">The sequence shown here is derived from an EMBL/GenBank/DDBJ whole genome shotgun (WGS) entry which is preliminary data.</text>
</comment>
<dbReference type="AlphaFoldDB" id="A0A3S4DGY4"/>
<evidence type="ECO:0000313" key="2">
    <source>
        <dbReference type="Proteomes" id="UP000289200"/>
    </source>
</evidence>
<accession>A0A3S4DGY4</accession>
<reference evidence="2" key="1">
    <citation type="submission" date="2018-10" db="EMBL/GenBank/DDBJ databases">
        <authorList>
            <person name="Peiro R."/>
            <person name="Begona"/>
            <person name="Cbmso G."/>
            <person name="Lopez M."/>
            <person name="Gonzalez S."/>
            <person name="Sacristan E."/>
            <person name="Castillo E."/>
        </authorList>
    </citation>
    <scope>NUCLEOTIDE SEQUENCE [LARGE SCALE GENOMIC DNA]</scope>
</reference>
<dbReference type="EMBL" id="UWOC01000161">
    <property type="protein sequence ID" value="VCU10146.1"/>
    <property type="molecule type" value="Genomic_DNA"/>
</dbReference>
<evidence type="ECO:0000313" key="1">
    <source>
        <dbReference type="EMBL" id="VCU10146.1"/>
    </source>
</evidence>
<dbReference type="Proteomes" id="UP000289200">
    <property type="component" value="Unassembled WGS sequence"/>
</dbReference>
<protein>
    <submittedName>
        <fullName evidence="1">Uncharacterized protein</fullName>
    </submittedName>
</protein>